<evidence type="ECO:0000256" key="1">
    <source>
        <dbReference type="SAM" id="SignalP"/>
    </source>
</evidence>
<evidence type="ECO:0000313" key="3">
    <source>
        <dbReference type="Proteomes" id="UP001172737"/>
    </source>
</evidence>
<sequence length="196" mass="19927">MRRLLLTLATAALLAACSAQVPDDAEPASTAIPSAIAARLDALDVAVGSWREAATVAEAHAAAEDARNLVVGPAGPLYGDGDGDGSLGVDPATGVLPGLDGSSGLAGPPALNACVDADVLGGSWEDPRERWDIMLEAIDAWAPGGNTFPSLPSHPQRVVGWATLTLEAGDLDLAREYAGHAQLHVDVTRAAYESCG</sequence>
<dbReference type="AlphaFoldDB" id="A0AAW7M6I7"/>
<dbReference type="Proteomes" id="UP001172737">
    <property type="component" value="Unassembled WGS sequence"/>
</dbReference>
<comment type="caution">
    <text evidence="2">The sequence shown here is derived from an EMBL/GenBank/DDBJ whole genome shotgun (WGS) entry which is preliminary data.</text>
</comment>
<keyword evidence="3" id="KW-1185">Reference proteome</keyword>
<dbReference type="EMBL" id="JAUHPX010000001">
    <property type="protein sequence ID" value="MDN4486663.1"/>
    <property type="molecule type" value="Genomic_DNA"/>
</dbReference>
<gene>
    <name evidence="2" type="ORF">QQX10_00610</name>
</gene>
<name>A0AAW7M6I7_9MICO</name>
<evidence type="ECO:0000313" key="2">
    <source>
        <dbReference type="EMBL" id="MDN4486663.1"/>
    </source>
</evidence>
<organism evidence="2 3">
    <name type="scientific">Demequina lignilytica</name>
    <dbReference type="NCBI Taxonomy" id="3051663"/>
    <lineage>
        <taxon>Bacteria</taxon>
        <taxon>Bacillati</taxon>
        <taxon>Actinomycetota</taxon>
        <taxon>Actinomycetes</taxon>
        <taxon>Micrococcales</taxon>
        <taxon>Demequinaceae</taxon>
        <taxon>Demequina</taxon>
    </lineage>
</organism>
<proteinExistence type="predicted"/>
<keyword evidence="1" id="KW-0732">Signal</keyword>
<reference evidence="2" key="1">
    <citation type="submission" date="2023-06" db="EMBL/GenBank/DDBJ databases">
        <title>Sysu t00039.</title>
        <authorList>
            <person name="Gao L."/>
            <person name="Fang B.-Z."/>
            <person name="Li W.-J."/>
        </authorList>
    </citation>
    <scope>NUCLEOTIDE SEQUENCE</scope>
    <source>
        <strain evidence="2">SYSU T00039</strain>
    </source>
</reference>
<feature type="signal peptide" evidence="1">
    <location>
        <begin position="1"/>
        <end position="21"/>
    </location>
</feature>
<feature type="chain" id="PRO_5043812649" evidence="1">
    <location>
        <begin position="22"/>
        <end position="196"/>
    </location>
</feature>
<dbReference type="PROSITE" id="PS51257">
    <property type="entry name" value="PROKAR_LIPOPROTEIN"/>
    <property type="match status" value="1"/>
</dbReference>
<dbReference type="RefSeq" id="WP_301144249.1">
    <property type="nucleotide sequence ID" value="NZ_JAUHPX010000001.1"/>
</dbReference>
<protein>
    <submittedName>
        <fullName evidence="2">Uncharacterized protein</fullName>
    </submittedName>
</protein>
<accession>A0AAW7M6I7</accession>